<comment type="cofactor">
    <cofactor evidence="1">
        <name>Mg(2+)</name>
        <dbReference type="ChEBI" id="CHEBI:18420"/>
    </cofactor>
</comment>
<evidence type="ECO:0000256" key="5">
    <source>
        <dbReference type="ARBA" id="ARBA00022723"/>
    </source>
</evidence>
<dbReference type="Pfam" id="PF14572">
    <property type="entry name" value="Pribosyl_synth"/>
    <property type="match status" value="1"/>
</dbReference>
<evidence type="ECO:0000256" key="3">
    <source>
        <dbReference type="ARBA" id="ARBA00013247"/>
    </source>
</evidence>
<reference evidence="13" key="1">
    <citation type="submission" date="2018-06" db="EMBL/GenBank/DDBJ databases">
        <authorList>
            <person name="Zhirakovskaya E."/>
        </authorList>
    </citation>
    <scope>NUCLEOTIDE SEQUENCE</scope>
</reference>
<dbReference type="Pfam" id="PF13793">
    <property type="entry name" value="Pribosyltran_N"/>
    <property type="match status" value="1"/>
</dbReference>
<dbReference type="GO" id="GO:0005524">
    <property type="term" value="F:ATP binding"/>
    <property type="evidence" value="ECO:0007669"/>
    <property type="project" value="UniProtKB-KW"/>
</dbReference>
<proteinExistence type="inferred from homology"/>
<dbReference type="HAMAP" id="MF_00583_B">
    <property type="entry name" value="RibP_PPkinase_B"/>
    <property type="match status" value="1"/>
</dbReference>
<dbReference type="InterPro" id="IPR000836">
    <property type="entry name" value="PRTase_dom"/>
</dbReference>
<evidence type="ECO:0000256" key="4">
    <source>
        <dbReference type="ARBA" id="ARBA00022679"/>
    </source>
</evidence>
<dbReference type="CDD" id="cd06223">
    <property type="entry name" value="PRTases_typeI"/>
    <property type="match status" value="1"/>
</dbReference>
<evidence type="ECO:0000256" key="7">
    <source>
        <dbReference type="ARBA" id="ARBA00022741"/>
    </source>
</evidence>
<evidence type="ECO:0000313" key="13">
    <source>
        <dbReference type="EMBL" id="VAX18332.1"/>
    </source>
</evidence>
<evidence type="ECO:0000256" key="1">
    <source>
        <dbReference type="ARBA" id="ARBA00001946"/>
    </source>
</evidence>
<sequence>MGNDRLVLISGRSNPALAEEIAKSIKIDLCDAQLTNFSDGEIFVQIKQNVRGADVFVVQSTSTNVNDNLMELLIIVDALRRASSKRITAVLPYYGYARQDRKVQSRTPITAKLVADLITAAGTDRVLTMDLHAGQIQGFFSLPVDHLYSSPILTEYIRSKNNPNLTIFSPDAGGVERARAYAKVLNSGLGIIDKRREAKNVAQAMHIIGEVEGKDVMIVDDMVDTAGTLTESVHALLGAGAKSVSACCTHAVLSGPAIERIENSELKELITCNTISLDSKRRQCKKITCLSVAKILGEAIVRIHEETSVSSLFEY</sequence>
<dbReference type="GO" id="GO:0009156">
    <property type="term" value="P:ribonucleoside monophosphate biosynthetic process"/>
    <property type="evidence" value="ECO:0007669"/>
    <property type="project" value="InterPro"/>
</dbReference>
<accession>A0A3B1BQX4</accession>
<keyword evidence="5" id="KW-0479">Metal-binding</keyword>
<evidence type="ECO:0000256" key="10">
    <source>
        <dbReference type="ARBA" id="ARBA00022842"/>
    </source>
</evidence>
<feature type="domain" description="Ribose-phosphate pyrophosphokinase N-terminal" evidence="12">
    <location>
        <begin position="7"/>
        <end position="122"/>
    </location>
</feature>
<keyword evidence="4 13" id="KW-0808">Transferase</keyword>
<dbReference type="InterPro" id="IPR005946">
    <property type="entry name" value="Rib-P_diPkinase"/>
</dbReference>
<protein>
    <recommendedName>
        <fullName evidence="3">ribose-phosphate diphosphokinase</fullName>
        <ecNumber evidence="3">2.7.6.1</ecNumber>
    </recommendedName>
</protein>
<dbReference type="InterPro" id="IPR029057">
    <property type="entry name" value="PRTase-like"/>
</dbReference>
<dbReference type="EMBL" id="UOGE01000034">
    <property type="protein sequence ID" value="VAX18332.1"/>
    <property type="molecule type" value="Genomic_DNA"/>
</dbReference>
<evidence type="ECO:0000256" key="6">
    <source>
        <dbReference type="ARBA" id="ARBA00022727"/>
    </source>
</evidence>
<dbReference type="AlphaFoldDB" id="A0A3B1BQX4"/>
<dbReference type="SUPFAM" id="SSF53271">
    <property type="entry name" value="PRTase-like"/>
    <property type="match status" value="1"/>
</dbReference>
<keyword evidence="10" id="KW-0460">Magnesium</keyword>
<keyword evidence="8 13" id="KW-0418">Kinase</keyword>
<dbReference type="FunFam" id="3.40.50.2020:FF:000001">
    <property type="entry name" value="Ribose-phosphate pyrophosphokinase"/>
    <property type="match status" value="1"/>
</dbReference>
<dbReference type="GO" id="GO:0006015">
    <property type="term" value="P:5-phosphoribose 1-diphosphate biosynthetic process"/>
    <property type="evidence" value="ECO:0007669"/>
    <property type="project" value="TreeGrafter"/>
</dbReference>
<dbReference type="InterPro" id="IPR029099">
    <property type="entry name" value="Pribosyltran_N"/>
</dbReference>
<dbReference type="NCBIfam" id="NF002320">
    <property type="entry name" value="PRK01259.1"/>
    <property type="match status" value="1"/>
</dbReference>
<evidence type="ECO:0000259" key="12">
    <source>
        <dbReference type="Pfam" id="PF13793"/>
    </source>
</evidence>
<dbReference type="GO" id="GO:0006164">
    <property type="term" value="P:purine nucleotide biosynthetic process"/>
    <property type="evidence" value="ECO:0007669"/>
    <property type="project" value="TreeGrafter"/>
</dbReference>
<dbReference type="InterPro" id="IPR037515">
    <property type="entry name" value="Rib-P_diPkinase_bac"/>
</dbReference>
<comment type="pathway">
    <text evidence="2">Metabolic intermediate biosynthesis; 5-phospho-alpha-D-ribose 1-diphosphate biosynthesis; 5-phospho-alpha-D-ribose 1-diphosphate from D-ribose 5-phosphate (route I): step 1/1.</text>
</comment>
<organism evidence="13">
    <name type="scientific">hydrothermal vent metagenome</name>
    <dbReference type="NCBI Taxonomy" id="652676"/>
    <lineage>
        <taxon>unclassified sequences</taxon>
        <taxon>metagenomes</taxon>
        <taxon>ecological metagenomes</taxon>
    </lineage>
</organism>
<dbReference type="GO" id="GO:0016301">
    <property type="term" value="F:kinase activity"/>
    <property type="evidence" value="ECO:0007669"/>
    <property type="project" value="UniProtKB-KW"/>
</dbReference>
<dbReference type="PROSITE" id="PS00114">
    <property type="entry name" value="PRPP_SYNTHASE"/>
    <property type="match status" value="1"/>
</dbReference>
<evidence type="ECO:0000256" key="8">
    <source>
        <dbReference type="ARBA" id="ARBA00022777"/>
    </source>
</evidence>
<dbReference type="GO" id="GO:0000287">
    <property type="term" value="F:magnesium ion binding"/>
    <property type="evidence" value="ECO:0007669"/>
    <property type="project" value="InterPro"/>
</dbReference>
<dbReference type="InterPro" id="IPR000842">
    <property type="entry name" value="PRib_PP_synth_CS"/>
</dbReference>
<gene>
    <name evidence="13" type="ORF">MNBD_NITROSPINAE02-1075</name>
</gene>
<dbReference type="SMART" id="SM01400">
    <property type="entry name" value="Pribosyltran_N"/>
    <property type="match status" value="1"/>
</dbReference>
<keyword evidence="9" id="KW-0067">ATP-binding</keyword>
<evidence type="ECO:0000256" key="2">
    <source>
        <dbReference type="ARBA" id="ARBA00004996"/>
    </source>
</evidence>
<dbReference type="NCBIfam" id="TIGR01251">
    <property type="entry name" value="ribP_PPkin"/>
    <property type="match status" value="1"/>
</dbReference>
<dbReference type="GO" id="GO:0005737">
    <property type="term" value="C:cytoplasm"/>
    <property type="evidence" value="ECO:0007669"/>
    <property type="project" value="TreeGrafter"/>
</dbReference>
<evidence type="ECO:0000256" key="11">
    <source>
        <dbReference type="ARBA" id="ARBA00049535"/>
    </source>
</evidence>
<dbReference type="GO" id="GO:0002189">
    <property type="term" value="C:ribose phosphate diphosphokinase complex"/>
    <property type="evidence" value="ECO:0007669"/>
    <property type="project" value="TreeGrafter"/>
</dbReference>
<dbReference type="Gene3D" id="3.40.50.2020">
    <property type="match status" value="2"/>
</dbReference>
<keyword evidence="6" id="KW-0545">Nucleotide biosynthesis</keyword>
<comment type="catalytic activity">
    <reaction evidence="11">
        <text>D-ribose 5-phosphate + ATP = 5-phospho-alpha-D-ribose 1-diphosphate + AMP + H(+)</text>
        <dbReference type="Rhea" id="RHEA:15609"/>
        <dbReference type="ChEBI" id="CHEBI:15378"/>
        <dbReference type="ChEBI" id="CHEBI:30616"/>
        <dbReference type="ChEBI" id="CHEBI:58017"/>
        <dbReference type="ChEBI" id="CHEBI:78346"/>
        <dbReference type="ChEBI" id="CHEBI:456215"/>
        <dbReference type="EC" id="2.7.6.1"/>
    </reaction>
</comment>
<evidence type="ECO:0000256" key="9">
    <source>
        <dbReference type="ARBA" id="ARBA00022840"/>
    </source>
</evidence>
<dbReference type="PANTHER" id="PTHR10210:SF41">
    <property type="entry name" value="RIBOSE-PHOSPHATE PYROPHOSPHOKINASE 1, CHLOROPLASTIC"/>
    <property type="match status" value="1"/>
</dbReference>
<keyword evidence="7" id="KW-0547">Nucleotide-binding</keyword>
<dbReference type="GO" id="GO:0004749">
    <property type="term" value="F:ribose phosphate diphosphokinase activity"/>
    <property type="evidence" value="ECO:0007669"/>
    <property type="project" value="UniProtKB-EC"/>
</dbReference>
<dbReference type="EC" id="2.7.6.1" evidence="3"/>
<dbReference type="PANTHER" id="PTHR10210">
    <property type="entry name" value="RIBOSE-PHOSPHATE DIPHOSPHOKINASE FAMILY MEMBER"/>
    <property type="match status" value="1"/>
</dbReference>
<name>A0A3B1BQX4_9ZZZZ</name>